<reference evidence="2" key="2">
    <citation type="journal article" date="2017" name="Nat. Plants">
        <title>The Aegilops tauschii genome reveals multiple impacts of transposons.</title>
        <authorList>
            <person name="Zhao G."/>
            <person name="Zou C."/>
            <person name="Li K."/>
            <person name="Wang K."/>
            <person name="Li T."/>
            <person name="Gao L."/>
            <person name="Zhang X."/>
            <person name="Wang H."/>
            <person name="Yang Z."/>
            <person name="Liu X."/>
            <person name="Jiang W."/>
            <person name="Mao L."/>
            <person name="Kong X."/>
            <person name="Jiao Y."/>
            <person name="Jia J."/>
        </authorList>
    </citation>
    <scope>NUCLEOTIDE SEQUENCE [LARGE SCALE GENOMIC DNA]</scope>
    <source>
        <strain evidence="2">cv. AL8/78</strain>
    </source>
</reference>
<dbReference type="EnsemblPlants" id="AET2Gv21214600.2">
    <property type="protein sequence ID" value="AET2Gv21214600.2"/>
    <property type="gene ID" value="AET2Gv21214600"/>
</dbReference>
<name>A0A453DEX3_AEGTS</name>
<organism evidence="1 2">
    <name type="scientific">Aegilops tauschii subsp. strangulata</name>
    <name type="common">Goatgrass</name>
    <dbReference type="NCBI Taxonomy" id="200361"/>
    <lineage>
        <taxon>Eukaryota</taxon>
        <taxon>Viridiplantae</taxon>
        <taxon>Streptophyta</taxon>
        <taxon>Embryophyta</taxon>
        <taxon>Tracheophyta</taxon>
        <taxon>Spermatophyta</taxon>
        <taxon>Magnoliopsida</taxon>
        <taxon>Liliopsida</taxon>
        <taxon>Poales</taxon>
        <taxon>Poaceae</taxon>
        <taxon>BOP clade</taxon>
        <taxon>Pooideae</taxon>
        <taxon>Triticodae</taxon>
        <taxon>Triticeae</taxon>
        <taxon>Triticinae</taxon>
        <taxon>Aegilops</taxon>
    </lineage>
</organism>
<dbReference type="Proteomes" id="UP000015105">
    <property type="component" value="Chromosome 2D"/>
</dbReference>
<evidence type="ECO:0000313" key="2">
    <source>
        <dbReference type="Proteomes" id="UP000015105"/>
    </source>
</evidence>
<accession>A0A453DEX3</accession>
<protein>
    <submittedName>
        <fullName evidence="1">Uncharacterized protein</fullName>
    </submittedName>
</protein>
<proteinExistence type="predicted"/>
<sequence length="139" mass="16691">MASHLPVLTISIVWTCPCRKRRRQRRTPNRKGTALALRWMRNLLSLLELTIWSVRRRSRRRCTEPTRRSASAVGVRLAYPRERRRRWTCPARPPAARRNRSRDGRIQWREKLRAWGRRRCGKRERRTRKQSGLGLGGWI</sequence>
<reference evidence="1" key="4">
    <citation type="submission" date="2019-03" db="UniProtKB">
        <authorList>
            <consortium name="EnsemblPlants"/>
        </authorList>
    </citation>
    <scope>IDENTIFICATION</scope>
</reference>
<dbReference type="AlphaFoldDB" id="A0A453DEX3"/>
<reference evidence="1" key="5">
    <citation type="journal article" date="2021" name="G3 (Bethesda)">
        <title>Aegilops tauschii genome assembly Aet v5.0 features greater sequence contiguity and improved annotation.</title>
        <authorList>
            <person name="Wang L."/>
            <person name="Zhu T."/>
            <person name="Rodriguez J.C."/>
            <person name="Deal K.R."/>
            <person name="Dubcovsky J."/>
            <person name="McGuire P.E."/>
            <person name="Lux T."/>
            <person name="Spannagl M."/>
            <person name="Mayer K.F.X."/>
            <person name="Baldrich P."/>
            <person name="Meyers B.C."/>
            <person name="Huo N."/>
            <person name="Gu Y.Q."/>
            <person name="Zhou H."/>
            <person name="Devos K.M."/>
            <person name="Bennetzen J.L."/>
            <person name="Unver T."/>
            <person name="Budak H."/>
            <person name="Gulick P.J."/>
            <person name="Galiba G."/>
            <person name="Kalapos B."/>
            <person name="Nelson D.R."/>
            <person name="Li P."/>
            <person name="You F.M."/>
            <person name="Luo M.C."/>
            <person name="Dvorak J."/>
        </authorList>
    </citation>
    <scope>NUCLEOTIDE SEQUENCE [LARGE SCALE GENOMIC DNA]</scope>
    <source>
        <strain evidence="1">cv. AL8/78</strain>
    </source>
</reference>
<evidence type="ECO:0000313" key="1">
    <source>
        <dbReference type="EnsemblPlants" id="AET2Gv21214600.2"/>
    </source>
</evidence>
<keyword evidence="2" id="KW-1185">Reference proteome</keyword>
<dbReference type="Gramene" id="AET2Gv21214600.2">
    <property type="protein sequence ID" value="AET2Gv21214600.2"/>
    <property type="gene ID" value="AET2Gv21214600"/>
</dbReference>
<reference evidence="2" key="1">
    <citation type="journal article" date="2014" name="Science">
        <title>Ancient hybridizations among the ancestral genomes of bread wheat.</title>
        <authorList>
            <consortium name="International Wheat Genome Sequencing Consortium,"/>
            <person name="Marcussen T."/>
            <person name="Sandve S.R."/>
            <person name="Heier L."/>
            <person name="Spannagl M."/>
            <person name="Pfeifer M."/>
            <person name="Jakobsen K.S."/>
            <person name="Wulff B.B."/>
            <person name="Steuernagel B."/>
            <person name="Mayer K.F."/>
            <person name="Olsen O.A."/>
        </authorList>
    </citation>
    <scope>NUCLEOTIDE SEQUENCE [LARGE SCALE GENOMIC DNA]</scope>
    <source>
        <strain evidence="2">cv. AL8/78</strain>
    </source>
</reference>
<reference evidence="1" key="3">
    <citation type="journal article" date="2017" name="Nature">
        <title>Genome sequence of the progenitor of the wheat D genome Aegilops tauschii.</title>
        <authorList>
            <person name="Luo M.C."/>
            <person name="Gu Y.Q."/>
            <person name="Puiu D."/>
            <person name="Wang H."/>
            <person name="Twardziok S.O."/>
            <person name="Deal K.R."/>
            <person name="Huo N."/>
            <person name="Zhu T."/>
            <person name="Wang L."/>
            <person name="Wang Y."/>
            <person name="McGuire P.E."/>
            <person name="Liu S."/>
            <person name="Long H."/>
            <person name="Ramasamy R.K."/>
            <person name="Rodriguez J.C."/>
            <person name="Van S.L."/>
            <person name="Yuan L."/>
            <person name="Wang Z."/>
            <person name="Xia Z."/>
            <person name="Xiao L."/>
            <person name="Anderson O.D."/>
            <person name="Ouyang S."/>
            <person name="Liang Y."/>
            <person name="Zimin A.V."/>
            <person name="Pertea G."/>
            <person name="Qi P."/>
            <person name="Bennetzen J.L."/>
            <person name="Dai X."/>
            <person name="Dawson M.W."/>
            <person name="Muller H.G."/>
            <person name="Kugler K."/>
            <person name="Rivarola-Duarte L."/>
            <person name="Spannagl M."/>
            <person name="Mayer K.F.X."/>
            <person name="Lu F.H."/>
            <person name="Bevan M.W."/>
            <person name="Leroy P."/>
            <person name="Li P."/>
            <person name="You F.M."/>
            <person name="Sun Q."/>
            <person name="Liu Z."/>
            <person name="Lyons E."/>
            <person name="Wicker T."/>
            <person name="Salzberg S.L."/>
            <person name="Devos K.M."/>
            <person name="Dvorak J."/>
        </authorList>
    </citation>
    <scope>NUCLEOTIDE SEQUENCE [LARGE SCALE GENOMIC DNA]</scope>
    <source>
        <strain evidence="1">cv. AL8/78</strain>
    </source>
</reference>